<dbReference type="Proteomes" id="UP000828048">
    <property type="component" value="Chromosome 2"/>
</dbReference>
<evidence type="ECO:0000313" key="1">
    <source>
        <dbReference type="EMBL" id="KAH7835118.1"/>
    </source>
</evidence>
<evidence type="ECO:0000313" key="2">
    <source>
        <dbReference type="Proteomes" id="UP000828048"/>
    </source>
</evidence>
<keyword evidence="2" id="KW-1185">Reference proteome</keyword>
<gene>
    <name evidence="1" type="ORF">Vadar_023033</name>
</gene>
<comment type="caution">
    <text evidence="1">The sequence shown here is derived from an EMBL/GenBank/DDBJ whole genome shotgun (WGS) entry which is preliminary data.</text>
</comment>
<organism evidence="1 2">
    <name type="scientific">Vaccinium darrowii</name>
    <dbReference type="NCBI Taxonomy" id="229202"/>
    <lineage>
        <taxon>Eukaryota</taxon>
        <taxon>Viridiplantae</taxon>
        <taxon>Streptophyta</taxon>
        <taxon>Embryophyta</taxon>
        <taxon>Tracheophyta</taxon>
        <taxon>Spermatophyta</taxon>
        <taxon>Magnoliopsida</taxon>
        <taxon>eudicotyledons</taxon>
        <taxon>Gunneridae</taxon>
        <taxon>Pentapetalae</taxon>
        <taxon>asterids</taxon>
        <taxon>Ericales</taxon>
        <taxon>Ericaceae</taxon>
        <taxon>Vaccinioideae</taxon>
        <taxon>Vaccinieae</taxon>
        <taxon>Vaccinium</taxon>
    </lineage>
</organism>
<dbReference type="EMBL" id="CM037152">
    <property type="protein sequence ID" value="KAH7835118.1"/>
    <property type="molecule type" value="Genomic_DNA"/>
</dbReference>
<reference evidence="1 2" key="1">
    <citation type="journal article" date="2021" name="Hortic Res">
        <title>High-quality reference genome and annotation aids understanding of berry development for evergreen blueberry (Vaccinium darrowii).</title>
        <authorList>
            <person name="Yu J."/>
            <person name="Hulse-Kemp A.M."/>
            <person name="Babiker E."/>
            <person name="Staton M."/>
        </authorList>
    </citation>
    <scope>NUCLEOTIDE SEQUENCE [LARGE SCALE GENOMIC DNA]</scope>
    <source>
        <strain evidence="2">cv. NJ 8807/NJ 8810</strain>
        <tissue evidence="1">Young leaf</tissue>
    </source>
</reference>
<proteinExistence type="predicted"/>
<name>A0ACB7X2Z2_9ERIC</name>
<protein>
    <submittedName>
        <fullName evidence="1">Uncharacterized protein</fullName>
    </submittedName>
</protein>
<accession>A0ACB7X2Z2</accession>
<sequence length="306" mass="34969">MRRIQAFLKDAEAVQLKTNLASHFMSKMWDLAYDVEDIIDKYFPKLIPSKSPWRHMIIACGFAKEVEGIKNRAKDITKAIQGFKIDDNNFGEVVTWDPRPPNFAHCNDPNVVGLDKQIEDLVQRVRGEELHCVVSIIAWIVVSQHPNGKELLRDIAGQVGLPKNEMKNNVKANLYAFLCTRRYVIMIDDIWDIKAWNPLKPGLPTDSEKAEGFIRGSDVRQVEVVGDEYLNHFIARNLIQVGRMSFKGRVKSVRIHDILHDLSIKEAKEINFLNIPTDAMNCIVVLKVRRVAMRGISTDHNLSFNP</sequence>